<evidence type="ECO:0000256" key="1">
    <source>
        <dbReference type="SAM" id="MobiDB-lite"/>
    </source>
</evidence>
<reference evidence="2 3" key="1">
    <citation type="journal article" date="2015" name="Annu Rev Anim Biosci">
        <title>The Genome 10K Project: a way forward.</title>
        <authorList>
            <person name="Koepfli K.P."/>
            <person name="Paten B."/>
            <person name="O'Brien S.J."/>
            <person name="Koepfli K.P."/>
            <person name="Paten B."/>
            <person name="Antunes A."/>
            <person name="Belov K."/>
            <person name="Bustamante C."/>
            <person name="Castoe T.A."/>
            <person name="Clawson H."/>
            <person name="Crawford A.J."/>
            <person name="Diekhans M."/>
            <person name="Distel D."/>
            <person name="Durbin R."/>
            <person name="Earl D."/>
            <person name="Fujita M.K."/>
            <person name="Gamble T."/>
            <person name="Georges A."/>
            <person name="Gemmell N."/>
            <person name="Gilbert M.T."/>
            <person name="Graves J.M."/>
            <person name="Green R.E."/>
            <person name="Hickey G."/>
            <person name="Jarvis E.D."/>
            <person name="Johnson W."/>
            <person name="Komissarov A."/>
            <person name="Korf I."/>
            <person name="Kuhn R."/>
            <person name="Larkin D.M."/>
            <person name="Lewin H."/>
            <person name="Lopez J.V."/>
            <person name="Ma J."/>
            <person name="Marques-Bonet T."/>
            <person name="Miller W."/>
            <person name="Murphy R."/>
            <person name="Pevzner P."/>
            <person name="Shapiro B."/>
            <person name="Steiner C."/>
            <person name="Tamazian G."/>
            <person name="Venkatesh B."/>
            <person name="Wang J."/>
            <person name="Wayne R."/>
            <person name="Wiley E."/>
            <person name="Yang H."/>
            <person name="Zhang G."/>
            <person name="Haussler D."/>
            <person name="Ryder O."/>
            <person name="O'Brien S.J."/>
        </authorList>
    </citation>
    <scope>NUCLEOTIDE SEQUENCE</scope>
</reference>
<dbReference type="AlphaFoldDB" id="A0A671EUQ6"/>
<dbReference type="Ensembl" id="ENSRFET00010018661.1">
    <property type="protein sequence ID" value="ENSRFEP00010017104.1"/>
    <property type="gene ID" value="ENSRFEG00010011606.1"/>
</dbReference>
<dbReference type="GeneTree" id="ENSGT00930000152855"/>
<feature type="compositionally biased region" description="Low complexity" evidence="1">
    <location>
        <begin position="47"/>
        <end position="61"/>
    </location>
</feature>
<accession>A0A671EUQ6</accession>
<keyword evidence="3" id="KW-1185">Reference proteome</keyword>
<proteinExistence type="predicted"/>
<feature type="region of interest" description="Disordered" evidence="1">
    <location>
        <begin position="23"/>
        <end position="70"/>
    </location>
</feature>
<dbReference type="InParanoid" id="A0A671EUQ6"/>
<evidence type="ECO:0000313" key="2">
    <source>
        <dbReference type="Ensembl" id="ENSRFEP00010017104.1"/>
    </source>
</evidence>
<name>A0A671EUQ6_RHIFE</name>
<reference evidence="2" key="5">
    <citation type="submission" date="2025-09" db="UniProtKB">
        <authorList>
            <consortium name="Ensembl"/>
        </authorList>
    </citation>
    <scope>IDENTIFICATION</scope>
</reference>
<dbReference type="OMA" id="WRRWGTP"/>
<evidence type="ECO:0000313" key="3">
    <source>
        <dbReference type="Proteomes" id="UP000472240"/>
    </source>
</evidence>
<reference evidence="3" key="3">
    <citation type="submission" date="2018-12" db="EMBL/GenBank/DDBJ databases">
        <title>G10K-VGP greater horseshoe bat female genome, primary haplotype.</title>
        <authorList>
            <person name="Teeling E."/>
            <person name="Myers G."/>
            <person name="Vernes S."/>
            <person name="Pippel M."/>
            <person name="Winkler S."/>
            <person name="Fedrigo O."/>
            <person name="Rhie A."/>
            <person name="Koren S."/>
            <person name="Phillippy A."/>
            <person name="Lewin H."/>
            <person name="Damas J."/>
            <person name="Howe K."/>
            <person name="Mountcastle J."/>
            <person name="Jarvis E.D."/>
        </authorList>
    </citation>
    <scope>NUCLEOTIDE SEQUENCE [LARGE SCALE GENOMIC DNA]</scope>
</reference>
<reference evidence="2" key="4">
    <citation type="submission" date="2025-08" db="UniProtKB">
        <authorList>
            <consortium name="Ensembl"/>
        </authorList>
    </citation>
    <scope>IDENTIFICATION</scope>
</reference>
<sequence length="114" mass="11599">CSSAAPRRCAAGGAGAWRRWGTPGRATPCGGCAGSPEERRSHRRCARGAGAATRGRPASAGPSPCAPRRRQLLRATGRARLRTAAAQRRPGAGIQARRALAAAAGCRTQGCDPG</sequence>
<reference evidence="2 3" key="2">
    <citation type="journal article" date="2018" name="Annu Rev Anim Biosci">
        <title>Bat Biology, Genomes, and the Bat1K Project: To Generate Chromosome-Level Genomes for All Living Bat Species.</title>
        <authorList>
            <person name="Teeling E.C."/>
            <person name="Vernes S.C."/>
            <person name="Davalos L.M."/>
            <person name="Ray D.A."/>
            <person name="Gilbert M.T.P."/>
            <person name="Myers E."/>
        </authorList>
    </citation>
    <scope>NUCLEOTIDE SEQUENCE</scope>
</reference>
<protein>
    <submittedName>
        <fullName evidence="2">Uncharacterized protein</fullName>
    </submittedName>
</protein>
<organism evidence="2 3">
    <name type="scientific">Rhinolophus ferrumequinum</name>
    <name type="common">Greater horseshoe bat</name>
    <dbReference type="NCBI Taxonomy" id="59479"/>
    <lineage>
        <taxon>Eukaryota</taxon>
        <taxon>Metazoa</taxon>
        <taxon>Chordata</taxon>
        <taxon>Craniata</taxon>
        <taxon>Vertebrata</taxon>
        <taxon>Euteleostomi</taxon>
        <taxon>Mammalia</taxon>
        <taxon>Eutheria</taxon>
        <taxon>Laurasiatheria</taxon>
        <taxon>Chiroptera</taxon>
        <taxon>Yinpterochiroptera</taxon>
        <taxon>Rhinolophoidea</taxon>
        <taxon>Rhinolophidae</taxon>
        <taxon>Rhinolophinae</taxon>
        <taxon>Rhinolophus</taxon>
    </lineage>
</organism>
<dbReference type="Proteomes" id="UP000472240">
    <property type="component" value="Chromosome 6"/>
</dbReference>